<sequence length="73" mass="8216">MEEVEAGDWKDIDEYTQELRKAGFDAEYENVWSGTTGFTAILTVNGRAHAVFERDVIGQYVKDVKNTLQQCAG</sequence>
<dbReference type="AlphaFoldDB" id="A0AAP2ZB21"/>
<name>A0AAP2ZB21_9EURY</name>
<protein>
    <submittedName>
        <fullName evidence="1">Uncharacterized protein</fullName>
    </submittedName>
</protein>
<evidence type="ECO:0000313" key="2">
    <source>
        <dbReference type="Proteomes" id="UP001321047"/>
    </source>
</evidence>
<proteinExistence type="predicted"/>
<organism evidence="1 2">
    <name type="scientific">Natronosalvus hydrolyticus</name>
    <dbReference type="NCBI Taxonomy" id="2979988"/>
    <lineage>
        <taxon>Archaea</taxon>
        <taxon>Methanobacteriati</taxon>
        <taxon>Methanobacteriota</taxon>
        <taxon>Stenosarchaea group</taxon>
        <taxon>Halobacteria</taxon>
        <taxon>Halobacteriales</taxon>
        <taxon>Natrialbaceae</taxon>
        <taxon>Natronosalvus</taxon>
    </lineage>
</organism>
<reference evidence="1 2" key="1">
    <citation type="submission" date="2022-09" db="EMBL/GenBank/DDBJ databases">
        <title>Enrichment on poylsaccharides allowed isolation of novel metabolic and taxonomic groups of Haloarchaea.</title>
        <authorList>
            <person name="Sorokin D.Y."/>
            <person name="Elcheninov A.G."/>
            <person name="Khizhniak T.V."/>
            <person name="Kolganova T.V."/>
            <person name="Kublanov I.V."/>
        </authorList>
    </citation>
    <scope>NUCLEOTIDE SEQUENCE [LARGE SCALE GENOMIC DNA]</scope>
    <source>
        <strain evidence="1 2">AArc-curdl1</strain>
    </source>
</reference>
<dbReference type="EMBL" id="JAOPJZ010000017">
    <property type="protein sequence ID" value="MCU4753485.1"/>
    <property type="molecule type" value="Genomic_DNA"/>
</dbReference>
<comment type="caution">
    <text evidence="1">The sequence shown here is derived from an EMBL/GenBank/DDBJ whole genome shotgun (WGS) entry which is preliminary data.</text>
</comment>
<keyword evidence="2" id="KW-1185">Reference proteome</keyword>
<dbReference type="Proteomes" id="UP001321047">
    <property type="component" value="Unassembled WGS sequence"/>
</dbReference>
<evidence type="ECO:0000313" key="1">
    <source>
        <dbReference type="EMBL" id="MCU4753485.1"/>
    </source>
</evidence>
<accession>A0AAP2ZB21</accession>
<gene>
    <name evidence="1" type="ORF">OB919_16085</name>
</gene>
<dbReference type="RefSeq" id="WP_342809802.1">
    <property type="nucleotide sequence ID" value="NZ_JAOPJZ010000017.1"/>
</dbReference>